<evidence type="ECO:0000259" key="1">
    <source>
        <dbReference type="Pfam" id="PF01145"/>
    </source>
</evidence>
<reference evidence="2 3" key="1">
    <citation type="submission" date="2018-07" db="EMBL/GenBank/DDBJ databases">
        <title>Genomic Encyclopedia of Type Strains, Phase III (KMG-III): the genomes of soil and plant-associated and newly described type strains.</title>
        <authorList>
            <person name="Whitman W."/>
        </authorList>
    </citation>
    <scope>NUCLEOTIDE SEQUENCE [LARGE SCALE GENOMIC DNA]</scope>
    <source>
        <strain evidence="2 3">CECT 7948</strain>
    </source>
</reference>
<dbReference type="RefSeq" id="WP_115813136.1">
    <property type="nucleotide sequence ID" value="NZ_QREI01000034.1"/>
</dbReference>
<proteinExistence type="predicted"/>
<dbReference type="OrthoDB" id="9856209at2"/>
<accession>A0A3D9LK30</accession>
<evidence type="ECO:0000313" key="3">
    <source>
        <dbReference type="Proteomes" id="UP000256919"/>
    </source>
</evidence>
<organism evidence="2 3">
    <name type="scientific">Winogradskyella pacifica</name>
    <dbReference type="NCBI Taxonomy" id="664642"/>
    <lineage>
        <taxon>Bacteria</taxon>
        <taxon>Pseudomonadati</taxon>
        <taxon>Bacteroidota</taxon>
        <taxon>Flavobacteriia</taxon>
        <taxon>Flavobacteriales</taxon>
        <taxon>Flavobacteriaceae</taxon>
        <taxon>Winogradskyella</taxon>
    </lineage>
</organism>
<dbReference type="Pfam" id="PF01145">
    <property type="entry name" value="Band_7"/>
    <property type="match status" value="1"/>
</dbReference>
<keyword evidence="3" id="KW-1185">Reference proteome</keyword>
<sequence length="176" mass="20432">MNKKTTFPILLILLIGLIFACKPELKKEIFIKSTEIGIYYDSFLKETVVLNSGKHNIPNGIFPNIYPIEQTNIKRNVQILTKDEKPISYGITYWYSVNPKTITEFNAEVGIDYVERFVLPKIFSEMRKSFRELDSVNIGIPEIEKEIESKLNNDIKFSEFIKTESIKFGKTEPNKK</sequence>
<gene>
    <name evidence="2" type="ORF">DFQ09_1342</name>
</gene>
<comment type="caution">
    <text evidence="2">The sequence shown here is derived from an EMBL/GenBank/DDBJ whole genome shotgun (WGS) entry which is preliminary data.</text>
</comment>
<dbReference type="InterPro" id="IPR001107">
    <property type="entry name" value="Band_7"/>
</dbReference>
<dbReference type="Proteomes" id="UP000256919">
    <property type="component" value="Unassembled WGS sequence"/>
</dbReference>
<evidence type="ECO:0000313" key="2">
    <source>
        <dbReference type="EMBL" id="REE06914.1"/>
    </source>
</evidence>
<name>A0A3D9LK30_9FLAO</name>
<feature type="domain" description="Band 7" evidence="1">
    <location>
        <begin position="31"/>
        <end position="154"/>
    </location>
</feature>
<dbReference type="PROSITE" id="PS51257">
    <property type="entry name" value="PROKAR_LIPOPROTEIN"/>
    <property type="match status" value="1"/>
</dbReference>
<dbReference type="AlphaFoldDB" id="A0A3D9LK30"/>
<protein>
    <submittedName>
        <fullName evidence="2">SPFH domain/Band 7 family protein</fullName>
    </submittedName>
</protein>
<dbReference type="EMBL" id="QREI01000034">
    <property type="protein sequence ID" value="REE06914.1"/>
    <property type="molecule type" value="Genomic_DNA"/>
</dbReference>